<dbReference type="Pfam" id="PF09299">
    <property type="entry name" value="Mu-transpos_C"/>
    <property type="match status" value="1"/>
</dbReference>
<organism evidence="3 4">
    <name type="scientific">Streptomyces ferrugineus</name>
    <dbReference type="NCBI Taxonomy" id="1413221"/>
    <lineage>
        <taxon>Bacteria</taxon>
        <taxon>Bacillati</taxon>
        <taxon>Actinomycetota</taxon>
        <taxon>Actinomycetes</taxon>
        <taxon>Kitasatosporales</taxon>
        <taxon>Streptomycetaceae</taxon>
        <taxon>Streptomyces</taxon>
    </lineage>
</organism>
<dbReference type="InterPro" id="IPR012337">
    <property type="entry name" value="RNaseH-like_sf"/>
</dbReference>
<keyword evidence="4" id="KW-1185">Reference proteome</keyword>
<dbReference type="RefSeq" id="WP_194044462.1">
    <property type="nucleotide sequence ID" value="NZ_CP063373.1"/>
</dbReference>
<dbReference type="GO" id="GO:0015074">
    <property type="term" value="P:DNA integration"/>
    <property type="evidence" value="ECO:0007669"/>
    <property type="project" value="InterPro"/>
</dbReference>
<dbReference type="SUPFAM" id="SSF53098">
    <property type="entry name" value="Ribonuclease H-like"/>
    <property type="match status" value="1"/>
</dbReference>
<dbReference type="Proteomes" id="UP000594205">
    <property type="component" value="Chromosome"/>
</dbReference>
<dbReference type="KEGG" id="sfeu:IM697_03140"/>
<feature type="compositionally biased region" description="Basic residues" evidence="1">
    <location>
        <begin position="634"/>
        <end position="649"/>
    </location>
</feature>
<feature type="region of interest" description="Disordered" evidence="1">
    <location>
        <begin position="615"/>
        <end position="707"/>
    </location>
</feature>
<proteinExistence type="predicted"/>
<evidence type="ECO:0000256" key="1">
    <source>
        <dbReference type="SAM" id="MobiDB-lite"/>
    </source>
</evidence>
<dbReference type="GO" id="GO:0003676">
    <property type="term" value="F:nucleic acid binding"/>
    <property type="evidence" value="ECO:0007669"/>
    <property type="project" value="InterPro"/>
</dbReference>
<dbReference type="EMBL" id="CP063373">
    <property type="protein sequence ID" value="QOV37449.1"/>
    <property type="molecule type" value="Genomic_DNA"/>
</dbReference>
<accession>A0A7M2SN76</accession>
<reference evidence="3 4" key="1">
    <citation type="submission" date="2020-10" db="EMBL/GenBank/DDBJ databases">
        <title>Streptomyces ferrugineus complate genome analysis.</title>
        <authorList>
            <person name="Anwar N."/>
        </authorList>
    </citation>
    <scope>NUCLEOTIDE SEQUENCE [LARGE SCALE GENOMIC DNA]</scope>
    <source>
        <strain evidence="3 4">CCTCC AA2014009</strain>
    </source>
</reference>
<dbReference type="InterPro" id="IPR036397">
    <property type="entry name" value="RNaseH_sf"/>
</dbReference>
<feature type="compositionally biased region" description="Basic and acidic residues" evidence="1">
    <location>
        <begin position="698"/>
        <end position="707"/>
    </location>
</feature>
<feature type="domain" description="Integrase catalytic" evidence="2">
    <location>
        <begin position="256"/>
        <end position="485"/>
    </location>
</feature>
<dbReference type="SUPFAM" id="SSF50610">
    <property type="entry name" value="mu transposase, C-terminal domain"/>
    <property type="match status" value="1"/>
</dbReference>
<sequence>MSTRPRLLSLGDRVHYDGREHTVAALHGTSVRLVDDAHAASVVLLGHLLASEGFAVLSTGPARPPLPEEGVLDGLPEEVAERALWWQRHLTELMTGRPDATPGTTVRREYDPEVHSVRQRELAKLAELREAGEEVSLSTLQRLRTRFEREGVAGLVDRRLVKPSTGTSRADPRVVAAIEQVVNSRTDEATVSAQVLRRKVERLLAAEHGAGAVMMPSRAAFYRLLEAVSTGRHLLGSARTRRSLGKQPKRMFGQLTAARPGEVMEIDSTPLDIMVIHDDGKVDRCELTGLVDVATRTLTAVVLRPSTKAVDAALLLARAMTPEPMRPGWSDALRMSRSVLPYTSLLPLDERLAQAAAKPVIVPETVVSDRGKAYISDNFRNACRHLGISFQPAHPDTPTDKPHVERTLGSVATMFAQYVAGYTGRSAETRGKDPAAQAAWSIHELQELLQEWVVAIWQTRPHDGLRDPLMPDRPLTPNEKYAALVSAAGYVPVALSPEEYIKLMPREWRVIGAGGVRINNRTYDARELRPYRRQPSGAGPDGKRWEVHYDPYDISCVWVRNHRGQGWITTTWRHLRTSPVPMGELVFDRAHQVLTERERRRPHEEEVAQAAVKLLDRAADGPEGGAERSAGQSKGRRRAVNRRDRKVAARTRATSTTTWPRPELPAANQAPQPEPDPDPEAAEENEEVAKVVPLGIFDAREEAKRWR</sequence>
<feature type="compositionally biased region" description="Low complexity" evidence="1">
    <location>
        <begin position="650"/>
        <end position="671"/>
    </location>
</feature>
<name>A0A7M2SN76_9ACTN</name>
<dbReference type="PROSITE" id="PS50994">
    <property type="entry name" value="INTEGRASE"/>
    <property type="match status" value="1"/>
</dbReference>
<feature type="compositionally biased region" description="Acidic residues" evidence="1">
    <location>
        <begin position="675"/>
        <end position="686"/>
    </location>
</feature>
<dbReference type="InterPro" id="IPR009004">
    <property type="entry name" value="Transposase_Mu_C"/>
</dbReference>
<dbReference type="InterPro" id="IPR001584">
    <property type="entry name" value="Integrase_cat-core"/>
</dbReference>
<dbReference type="Gene3D" id="3.30.420.10">
    <property type="entry name" value="Ribonuclease H-like superfamily/Ribonuclease H"/>
    <property type="match status" value="1"/>
</dbReference>
<evidence type="ECO:0000313" key="4">
    <source>
        <dbReference type="Proteomes" id="UP000594205"/>
    </source>
</evidence>
<gene>
    <name evidence="3" type="ORF">IM697_03140</name>
</gene>
<dbReference type="InterPro" id="IPR015378">
    <property type="entry name" value="Transposase-like_Mu_C"/>
</dbReference>
<evidence type="ECO:0000259" key="2">
    <source>
        <dbReference type="PROSITE" id="PS50994"/>
    </source>
</evidence>
<dbReference type="AlphaFoldDB" id="A0A7M2SN76"/>
<protein>
    <submittedName>
        <fullName evidence="3">Transposase</fullName>
    </submittedName>
</protein>
<evidence type="ECO:0000313" key="3">
    <source>
        <dbReference type="EMBL" id="QOV37449.1"/>
    </source>
</evidence>